<dbReference type="GO" id="GO:0005886">
    <property type="term" value="C:plasma membrane"/>
    <property type="evidence" value="ECO:0007669"/>
    <property type="project" value="UniProtKB-SubCell"/>
</dbReference>
<keyword evidence="6 7" id="KW-0066">ATP synthesis</keyword>
<dbReference type="EMBL" id="JALBUF010000004">
    <property type="protein sequence ID" value="MCI0183372.1"/>
    <property type="molecule type" value="Genomic_DNA"/>
</dbReference>
<organism evidence="8 9">
    <name type="scientific">Sulfoacidibacillus ferrooxidans</name>
    <dbReference type="NCBI Taxonomy" id="2005001"/>
    <lineage>
        <taxon>Bacteria</taxon>
        <taxon>Bacillati</taxon>
        <taxon>Bacillota</taxon>
        <taxon>Bacilli</taxon>
        <taxon>Bacillales</taxon>
        <taxon>Alicyclobacillaceae</taxon>
        <taxon>Sulfoacidibacillus</taxon>
    </lineage>
</organism>
<evidence type="ECO:0000313" key="8">
    <source>
        <dbReference type="EMBL" id="MCI0183372.1"/>
    </source>
</evidence>
<dbReference type="SUPFAM" id="SSF47928">
    <property type="entry name" value="N-terminal domain of the delta subunit of the F1F0-ATP synthase"/>
    <property type="match status" value="1"/>
</dbReference>
<accession>A0A9X2AEI2</accession>
<keyword evidence="2 7" id="KW-0813">Transport</keyword>
<evidence type="ECO:0000256" key="5">
    <source>
        <dbReference type="ARBA" id="ARBA00023136"/>
    </source>
</evidence>
<dbReference type="PANTHER" id="PTHR11910">
    <property type="entry name" value="ATP SYNTHASE DELTA CHAIN"/>
    <property type="match status" value="1"/>
</dbReference>
<proteinExistence type="inferred from homology"/>
<dbReference type="InterPro" id="IPR026015">
    <property type="entry name" value="ATP_synth_OSCP/delta_N_sf"/>
</dbReference>
<dbReference type="HAMAP" id="MF_01416">
    <property type="entry name" value="ATP_synth_delta_bact"/>
    <property type="match status" value="1"/>
</dbReference>
<comment type="function">
    <text evidence="7">This protein is part of the stalk that links CF(0) to CF(1). It either transmits conformational changes from CF(0) to CF(1) or is implicated in proton conduction.</text>
</comment>
<name>A0A9X2AEI2_9BACL</name>
<sequence length="187" mass="20873">MLTGAITHRYTAGLYEAAQAHGEVEMIDHSLRAMAQAIEANPSFALLLVHPVLTPEVKITVIKNVFGDALPELLLHFLHLLFTRHRGEYLTAIYTAYHLLANEAQGRLEVQVETAREFEGDQLADLRQHLAVALRKDIQAVVHVRPELIAGYRVYVGNRIIDATVRGALTQFSQKLLVNRAAKEGTF</sequence>
<gene>
    <name evidence="7 8" type="primary">atpH</name>
    <name evidence="8" type="ORF">MM817_01649</name>
</gene>
<comment type="subcellular location">
    <subcellularLocation>
        <location evidence="7">Cell membrane</location>
        <topology evidence="7">Peripheral membrane protein</topology>
    </subcellularLocation>
    <subcellularLocation>
        <location evidence="1">Membrane</location>
    </subcellularLocation>
</comment>
<evidence type="ECO:0000256" key="3">
    <source>
        <dbReference type="ARBA" id="ARBA00022781"/>
    </source>
</evidence>
<keyword evidence="5 7" id="KW-0472">Membrane</keyword>
<dbReference type="Pfam" id="PF00213">
    <property type="entry name" value="OSCP"/>
    <property type="match status" value="1"/>
</dbReference>
<keyword evidence="9" id="KW-1185">Reference proteome</keyword>
<dbReference type="Proteomes" id="UP001139263">
    <property type="component" value="Unassembled WGS sequence"/>
</dbReference>
<evidence type="ECO:0000256" key="1">
    <source>
        <dbReference type="ARBA" id="ARBA00004370"/>
    </source>
</evidence>
<dbReference type="GO" id="GO:0045259">
    <property type="term" value="C:proton-transporting ATP synthase complex"/>
    <property type="evidence" value="ECO:0007669"/>
    <property type="project" value="UniProtKB-KW"/>
</dbReference>
<reference evidence="8" key="1">
    <citation type="submission" date="2022-03" db="EMBL/GenBank/DDBJ databases">
        <title>Draft Genome Sequence of Firmicute Strain S0AB, a Heterotrophic Iron/Sulfur-Oxidizing Extreme Acidophile.</title>
        <authorList>
            <person name="Vergara E."/>
            <person name="Pakostova E."/>
            <person name="Johnson D.B."/>
            <person name="Holmes D.S."/>
        </authorList>
    </citation>
    <scope>NUCLEOTIDE SEQUENCE</scope>
    <source>
        <strain evidence="8">S0AB</strain>
    </source>
</reference>
<dbReference type="AlphaFoldDB" id="A0A9X2AEI2"/>
<dbReference type="NCBIfam" id="TIGR01145">
    <property type="entry name" value="ATP_synt_delta"/>
    <property type="match status" value="1"/>
</dbReference>
<evidence type="ECO:0000256" key="7">
    <source>
        <dbReference type="HAMAP-Rule" id="MF_01416"/>
    </source>
</evidence>
<keyword evidence="4 7" id="KW-0406">Ion transport</keyword>
<keyword evidence="7" id="KW-1003">Cell membrane</keyword>
<comment type="similarity">
    <text evidence="7">Belongs to the ATPase delta chain family.</text>
</comment>
<evidence type="ECO:0000256" key="6">
    <source>
        <dbReference type="ARBA" id="ARBA00023310"/>
    </source>
</evidence>
<evidence type="ECO:0000313" key="9">
    <source>
        <dbReference type="Proteomes" id="UP001139263"/>
    </source>
</evidence>
<dbReference type="RefSeq" id="WP_241713586.1">
    <property type="nucleotide sequence ID" value="NZ_JALBUF010000004.1"/>
</dbReference>
<keyword evidence="3 7" id="KW-0375">Hydrogen ion transport</keyword>
<dbReference type="Gene3D" id="1.10.520.20">
    <property type="entry name" value="N-terminal domain of the delta subunit of the F1F0-ATP synthase"/>
    <property type="match status" value="1"/>
</dbReference>
<evidence type="ECO:0000256" key="4">
    <source>
        <dbReference type="ARBA" id="ARBA00023065"/>
    </source>
</evidence>
<keyword evidence="7" id="KW-0139">CF(1)</keyword>
<dbReference type="PRINTS" id="PR00125">
    <property type="entry name" value="ATPASEDELTA"/>
</dbReference>
<comment type="function">
    <text evidence="7">F(1)F(0) ATP synthase produces ATP from ADP in the presence of a proton or sodium gradient. F-type ATPases consist of two structural domains, F(1) containing the extramembraneous catalytic core and F(0) containing the membrane proton channel, linked together by a central stalk and a peripheral stalk. During catalysis, ATP synthesis in the catalytic domain of F(1) is coupled via a rotary mechanism of the central stalk subunits to proton translocation.</text>
</comment>
<dbReference type="InterPro" id="IPR000711">
    <property type="entry name" value="ATPase_OSCP/dsu"/>
</dbReference>
<dbReference type="GO" id="GO:0046933">
    <property type="term" value="F:proton-transporting ATP synthase activity, rotational mechanism"/>
    <property type="evidence" value="ECO:0007669"/>
    <property type="project" value="UniProtKB-UniRule"/>
</dbReference>
<evidence type="ECO:0000256" key="2">
    <source>
        <dbReference type="ARBA" id="ARBA00022448"/>
    </source>
</evidence>
<protein>
    <recommendedName>
        <fullName evidence="7">ATP synthase subunit delta</fullName>
    </recommendedName>
    <alternativeName>
        <fullName evidence="7">ATP synthase F(1) sector subunit delta</fullName>
    </alternativeName>
    <alternativeName>
        <fullName evidence="7">F-type ATPase subunit delta</fullName>
        <shortName evidence="7">F-ATPase subunit delta</shortName>
    </alternativeName>
</protein>
<comment type="caution">
    <text evidence="8">The sequence shown here is derived from an EMBL/GenBank/DDBJ whole genome shotgun (WGS) entry which is preliminary data.</text>
</comment>